<evidence type="ECO:0000256" key="5">
    <source>
        <dbReference type="ARBA" id="ARBA00022692"/>
    </source>
</evidence>
<dbReference type="InterPro" id="IPR000537">
    <property type="entry name" value="UbiA_prenyltransferase"/>
</dbReference>
<keyword evidence="6 10" id="KW-1133">Transmembrane helix</keyword>
<dbReference type="PANTHER" id="PTHR43448:SF2">
    <property type="entry name" value="PROTOHEME IX FARNESYLTRANSFERASE, MITOCHONDRIAL"/>
    <property type="match status" value="1"/>
</dbReference>
<dbReference type="EC" id="2.5.1.141" evidence="2"/>
<feature type="transmembrane region" description="Helical" evidence="10">
    <location>
        <begin position="231"/>
        <end position="247"/>
    </location>
</feature>
<feature type="transmembrane region" description="Helical" evidence="10">
    <location>
        <begin position="138"/>
        <end position="157"/>
    </location>
</feature>
<dbReference type="CDD" id="cd13957">
    <property type="entry name" value="PT_UbiA_Cox10"/>
    <property type="match status" value="1"/>
</dbReference>
<evidence type="ECO:0000256" key="7">
    <source>
        <dbReference type="ARBA" id="ARBA00023133"/>
    </source>
</evidence>
<evidence type="ECO:0000256" key="2">
    <source>
        <dbReference type="ARBA" id="ARBA00012292"/>
    </source>
</evidence>
<evidence type="ECO:0000256" key="4">
    <source>
        <dbReference type="ARBA" id="ARBA00022679"/>
    </source>
</evidence>
<evidence type="ECO:0000256" key="1">
    <source>
        <dbReference type="ARBA" id="ARBA00004141"/>
    </source>
</evidence>
<evidence type="ECO:0000256" key="3">
    <source>
        <dbReference type="ARBA" id="ARBA00022475"/>
    </source>
</evidence>
<dbReference type="RefSeq" id="WP_200463682.1">
    <property type="nucleotide sequence ID" value="NZ_JAENRR010000006.1"/>
</dbReference>
<evidence type="ECO:0000256" key="6">
    <source>
        <dbReference type="ARBA" id="ARBA00022989"/>
    </source>
</evidence>
<feature type="transmembrane region" description="Helical" evidence="10">
    <location>
        <begin position="108"/>
        <end position="126"/>
    </location>
</feature>
<feature type="transmembrane region" description="Helical" evidence="10">
    <location>
        <begin position="163"/>
        <end position="183"/>
    </location>
</feature>
<dbReference type="Pfam" id="PF01040">
    <property type="entry name" value="UbiA"/>
    <property type="match status" value="1"/>
</dbReference>
<evidence type="ECO:0000256" key="10">
    <source>
        <dbReference type="SAM" id="Phobius"/>
    </source>
</evidence>
<proteinExistence type="predicted"/>
<keyword evidence="8 10" id="KW-0472">Membrane</keyword>
<feature type="transmembrane region" description="Helical" evidence="10">
    <location>
        <begin position="268"/>
        <end position="284"/>
    </location>
</feature>
<feature type="transmembrane region" description="Helical" evidence="10">
    <location>
        <begin position="204"/>
        <end position="225"/>
    </location>
</feature>
<name>A0ABS1HFM9_9BACT</name>
<keyword evidence="7" id="KW-0350">Heme biosynthesis</keyword>
<feature type="transmembrane region" description="Helical" evidence="10">
    <location>
        <begin position="80"/>
        <end position="102"/>
    </location>
</feature>
<accession>A0ABS1HFM9</accession>
<keyword evidence="12" id="KW-1185">Reference proteome</keyword>
<evidence type="ECO:0000256" key="8">
    <source>
        <dbReference type="ARBA" id="ARBA00023136"/>
    </source>
</evidence>
<dbReference type="PANTHER" id="PTHR43448">
    <property type="entry name" value="PROTOHEME IX FARNESYLTRANSFERASE, MITOCHONDRIAL"/>
    <property type="match status" value="1"/>
</dbReference>
<sequence length="287" mass="32854">MTFAFRRMATLGKFTISLPIALTCYIAYVLFDNQLSWLGAYAAIGIFCMSAGASALNQLQEFRRDTLMNRTRQRPIPIGAINKTQAIAIISLFLIVGSLVLYSFGMNTVLWGWMGVIWYNLIYTPLKTRTAFSVFPGAMVGAIPPIAGWVAAGGSWLDYQIHFIAFFFFLGQMPHFWLLVLKYRKQYKEAGFPLITDYLKSKQVIRINLVWFIATFISVLFLPILKILSNNIVSWIALISAILMIAWSINSTQQFIKTNSNNHLRKQFIYFNSFYLWVMLLMLADQL</sequence>
<comment type="catalytic activity">
    <reaction evidence="9">
        <text>heme b + (2E,6E)-farnesyl diphosphate + H2O = Fe(II)-heme o + diphosphate</text>
        <dbReference type="Rhea" id="RHEA:28070"/>
        <dbReference type="ChEBI" id="CHEBI:15377"/>
        <dbReference type="ChEBI" id="CHEBI:33019"/>
        <dbReference type="ChEBI" id="CHEBI:60344"/>
        <dbReference type="ChEBI" id="CHEBI:60530"/>
        <dbReference type="ChEBI" id="CHEBI:175763"/>
        <dbReference type="EC" id="2.5.1.141"/>
    </reaction>
</comment>
<evidence type="ECO:0000256" key="9">
    <source>
        <dbReference type="ARBA" id="ARBA00047690"/>
    </source>
</evidence>
<dbReference type="EMBL" id="JAENRR010000006">
    <property type="protein sequence ID" value="MBK3516453.1"/>
    <property type="molecule type" value="Genomic_DNA"/>
</dbReference>
<protein>
    <recommendedName>
        <fullName evidence="2">heme o synthase</fullName>
        <ecNumber evidence="2">2.5.1.141</ecNumber>
    </recommendedName>
</protein>
<organism evidence="11 12">
    <name type="scientific">Carboxylicivirga marina</name>
    <dbReference type="NCBI Taxonomy" id="2800988"/>
    <lineage>
        <taxon>Bacteria</taxon>
        <taxon>Pseudomonadati</taxon>
        <taxon>Bacteroidota</taxon>
        <taxon>Bacteroidia</taxon>
        <taxon>Marinilabiliales</taxon>
        <taxon>Marinilabiliaceae</taxon>
        <taxon>Carboxylicivirga</taxon>
    </lineage>
</organism>
<dbReference type="Gene3D" id="1.10.357.140">
    <property type="entry name" value="UbiA prenyltransferase"/>
    <property type="match status" value="1"/>
</dbReference>
<keyword evidence="5 10" id="KW-0812">Transmembrane</keyword>
<feature type="transmembrane region" description="Helical" evidence="10">
    <location>
        <begin position="37"/>
        <end position="59"/>
    </location>
</feature>
<gene>
    <name evidence="11" type="ORF">JIV24_03805</name>
</gene>
<reference evidence="11 12" key="1">
    <citation type="submission" date="2021-01" db="EMBL/GenBank/DDBJ databases">
        <title>Carboxyliciviraga sp.nov., isolated from coastal sediments.</title>
        <authorList>
            <person name="Lu D."/>
            <person name="Zhang T."/>
        </authorList>
    </citation>
    <scope>NUCLEOTIDE SEQUENCE [LARGE SCALE GENOMIC DNA]</scope>
    <source>
        <strain evidence="11 12">N1Y132</strain>
    </source>
</reference>
<keyword evidence="3" id="KW-1003">Cell membrane</keyword>
<comment type="subcellular location">
    <subcellularLocation>
        <location evidence="1">Membrane</location>
        <topology evidence="1">Multi-pass membrane protein</topology>
    </subcellularLocation>
</comment>
<comment type="caution">
    <text evidence="11">The sequence shown here is derived from an EMBL/GenBank/DDBJ whole genome shotgun (WGS) entry which is preliminary data.</text>
</comment>
<dbReference type="InterPro" id="IPR006369">
    <property type="entry name" value="Protohaem_IX_farnesylTrfase"/>
</dbReference>
<dbReference type="InterPro" id="IPR044878">
    <property type="entry name" value="UbiA_sf"/>
</dbReference>
<keyword evidence="4" id="KW-0808">Transferase</keyword>
<evidence type="ECO:0000313" key="12">
    <source>
        <dbReference type="Proteomes" id="UP000605676"/>
    </source>
</evidence>
<evidence type="ECO:0000313" key="11">
    <source>
        <dbReference type="EMBL" id="MBK3516453.1"/>
    </source>
</evidence>
<feature type="transmembrane region" description="Helical" evidence="10">
    <location>
        <begin position="12"/>
        <end position="31"/>
    </location>
</feature>
<dbReference type="Proteomes" id="UP000605676">
    <property type="component" value="Unassembled WGS sequence"/>
</dbReference>